<dbReference type="GO" id="GO:0003824">
    <property type="term" value="F:catalytic activity"/>
    <property type="evidence" value="ECO:0007669"/>
    <property type="project" value="InterPro"/>
</dbReference>
<evidence type="ECO:0000259" key="7">
    <source>
        <dbReference type="PROSITE" id="PS51918"/>
    </source>
</evidence>
<dbReference type="SUPFAM" id="SSF102114">
    <property type="entry name" value="Radical SAM enzymes"/>
    <property type="match status" value="1"/>
</dbReference>
<dbReference type="PIRSF" id="PIRSF004869">
    <property type="entry name" value="PflX_prd"/>
    <property type="match status" value="1"/>
</dbReference>
<dbReference type="AlphaFoldDB" id="A0A7C3YRX9"/>
<dbReference type="InterPro" id="IPR058240">
    <property type="entry name" value="rSAM_sf"/>
</dbReference>
<keyword evidence="4 6" id="KW-0408">Iron</keyword>
<evidence type="ECO:0000256" key="6">
    <source>
        <dbReference type="PIRSR" id="PIRSR004869-50"/>
    </source>
</evidence>
<evidence type="ECO:0000256" key="5">
    <source>
        <dbReference type="ARBA" id="ARBA00023014"/>
    </source>
</evidence>
<comment type="cofactor">
    <cofactor evidence="6">
        <name>[4Fe-4S] cluster</name>
        <dbReference type="ChEBI" id="CHEBI:49883"/>
    </cofactor>
    <text evidence="6">Binds 1 [4Fe-4S] cluster. The cluster is coordinated with 3 cysteines and an exchangeable S-adenosyl-L-methionine.</text>
</comment>
<keyword evidence="3 6" id="KW-0479">Metal-binding</keyword>
<protein>
    <submittedName>
        <fullName evidence="8">AmmeMemoRadiSam system radical SAM enzyme</fullName>
    </submittedName>
</protein>
<dbReference type="Gene3D" id="3.20.20.70">
    <property type="entry name" value="Aldolase class I"/>
    <property type="match status" value="1"/>
</dbReference>
<dbReference type="PANTHER" id="PTHR30352:SF5">
    <property type="entry name" value="PYRUVATE FORMATE-LYASE 1-ACTIVATING ENZYME"/>
    <property type="match status" value="1"/>
</dbReference>
<accession>A0A7C3YRX9</accession>
<organism evidence="8">
    <name type="scientific">candidate division WOR-3 bacterium</name>
    <dbReference type="NCBI Taxonomy" id="2052148"/>
    <lineage>
        <taxon>Bacteria</taxon>
        <taxon>Bacteria division WOR-3</taxon>
    </lineage>
</organism>
<dbReference type="Pfam" id="PF04055">
    <property type="entry name" value="Radical_SAM"/>
    <property type="match status" value="1"/>
</dbReference>
<evidence type="ECO:0000256" key="3">
    <source>
        <dbReference type="ARBA" id="ARBA00022723"/>
    </source>
</evidence>
<dbReference type="GO" id="GO:0051539">
    <property type="term" value="F:4 iron, 4 sulfur cluster binding"/>
    <property type="evidence" value="ECO:0007669"/>
    <property type="project" value="UniProtKB-KW"/>
</dbReference>
<dbReference type="InterPro" id="IPR007197">
    <property type="entry name" value="rSAM"/>
</dbReference>
<dbReference type="InterPro" id="IPR034457">
    <property type="entry name" value="Organic_radical-activating"/>
</dbReference>
<keyword evidence="1" id="KW-0004">4Fe-4S</keyword>
<keyword evidence="2 6" id="KW-0949">S-adenosyl-L-methionine</keyword>
<evidence type="ECO:0000256" key="1">
    <source>
        <dbReference type="ARBA" id="ARBA00022485"/>
    </source>
</evidence>
<dbReference type="GO" id="GO:0046872">
    <property type="term" value="F:metal ion binding"/>
    <property type="evidence" value="ECO:0007669"/>
    <property type="project" value="UniProtKB-KW"/>
</dbReference>
<keyword evidence="5 6" id="KW-0411">Iron-sulfur</keyword>
<dbReference type="EMBL" id="DTMQ01000009">
    <property type="protein sequence ID" value="HGE98596.1"/>
    <property type="molecule type" value="Genomic_DNA"/>
</dbReference>
<evidence type="ECO:0000256" key="4">
    <source>
        <dbReference type="ARBA" id="ARBA00023004"/>
    </source>
</evidence>
<feature type="domain" description="Radical SAM core" evidence="7">
    <location>
        <begin position="67"/>
        <end position="287"/>
    </location>
</feature>
<dbReference type="SFLD" id="SFLDS00029">
    <property type="entry name" value="Radical_SAM"/>
    <property type="match status" value="1"/>
</dbReference>
<proteinExistence type="predicted"/>
<dbReference type="NCBIfam" id="TIGR04337">
    <property type="entry name" value="AmmeMemoSam_rS"/>
    <property type="match status" value="1"/>
</dbReference>
<reference evidence="8" key="1">
    <citation type="journal article" date="2020" name="mSystems">
        <title>Genome- and Community-Level Interaction Insights into Carbon Utilization and Element Cycling Functions of Hydrothermarchaeota in Hydrothermal Sediment.</title>
        <authorList>
            <person name="Zhou Z."/>
            <person name="Liu Y."/>
            <person name="Xu W."/>
            <person name="Pan J."/>
            <person name="Luo Z.H."/>
            <person name="Li M."/>
        </authorList>
    </citation>
    <scope>NUCLEOTIDE SEQUENCE [LARGE SCALE GENOMIC DNA]</scope>
    <source>
        <strain evidence="8">SpSt-906</strain>
    </source>
</reference>
<dbReference type="SMART" id="SM00729">
    <property type="entry name" value="Elp3"/>
    <property type="match status" value="1"/>
</dbReference>
<feature type="binding site" evidence="6">
    <location>
        <position position="89"/>
    </location>
    <ligand>
        <name>[4Fe-4S] cluster</name>
        <dbReference type="ChEBI" id="CHEBI:49883"/>
        <note>4Fe-4S-S-AdoMet</note>
    </ligand>
</feature>
<dbReference type="InterPro" id="IPR006638">
    <property type="entry name" value="Elp3/MiaA/NifB-like_rSAM"/>
</dbReference>
<dbReference type="PROSITE" id="PS51918">
    <property type="entry name" value="RADICAL_SAM"/>
    <property type="match status" value="1"/>
</dbReference>
<feature type="binding site" evidence="6">
    <location>
        <position position="82"/>
    </location>
    <ligand>
        <name>[4Fe-4S] cluster</name>
        <dbReference type="ChEBI" id="CHEBI:49883"/>
        <note>4Fe-4S-S-AdoMet</note>
    </ligand>
</feature>
<evidence type="ECO:0000313" key="8">
    <source>
        <dbReference type="EMBL" id="HGE98596.1"/>
    </source>
</evidence>
<evidence type="ECO:0000256" key="2">
    <source>
        <dbReference type="ARBA" id="ARBA00022691"/>
    </source>
</evidence>
<dbReference type="CDD" id="cd01335">
    <property type="entry name" value="Radical_SAM"/>
    <property type="match status" value="1"/>
</dbReference>
<gene>
    <name evidence="8" type="primary">amrS</name>
    <name evidence="8" type="ORF">ENX07_00775</name>
</gene>
<dbReference type="InterPro" id="IPR027596">
    <property type="entry name" value="AmmeMemoSam_rS"/>
</dbReference>
<sequence>MREAMFYSSLKNNIVQCELCPHFCKLKLGEKGFCMGRKNIDGKLYAINYGESVSISIDPIEKKPLFHFYPGSRIFSIATYGCNLRCPFCQNYTISQFEQETEYISPTELYKIVKNYGLSGISFTYTEPFIWYEFIYDFCKISNGDLKIVLVTNGMINEKPLLEILPFIDAMNIDLKSMNPDYYRKVLKGDLETVKRTIEISQKKALVEVTNLLVTGDNDSDEDIEKLIDYIASVNVNIPLHFSRYFPNYKYTKSETPIERLIFAYNKARKKLNYVYLGNVLIEDAENTYCPECGTLLVERYLYRIRIKNIEEKKCKVCGRKVDIIL</sequence>
<name>A0A7C3YRX9_UNCW3</name>
<dbReference type="InterPro" id="IPR013785">
    <property type="entry name" value="Aldolase_TIM"/>
</dbReference>
<dbReference type="PANTHER" id="PTHR30352">
    <property type="entry name" value="PYRUVATE FORMATE-LYASE-ACTIVATING ENZYME"/>
    <property type="match status" value="1"/>
</dbReference>
<dbReference type="SFLD" id="SFLDG01101">
    <property type="entry name" value="Uncharacterised_Radical_SAM_Su"/>
    <property type="match status" value="1"/>
</dbReference>
<comment type="caution">
    <text evidence="8">The sequence shown here is derived from an EMBL/GenBank/DDBJ whole genome shotgun (WGS) entry which is preliminary data.</text>
</comment>
<dbReference type="InterPro" id="IPR016431">
    <property type="entry name" value="Pyrv-formate_lyase-activ_prd"/>
</dbReference>
<feature type="binding site" evidence="6">
    <location>
        <position position="86"/>
    </location>
    <ligand>
        <name>[4Fe-4S] cluster</name>
        <dbReference type="ChEBI" id="CHEBI:49883"/>
        <note>4Fe-4S-S-AdoMet</note>
    </ligand>
</feature>